<keyword evidence="2" id="KW-0645">Protease</keyword>
<keyword evidence="2" id="KW-0121">Carboxypeptidase</keyword>
<evidence type="ECO:0000256" key="1">
    <source>
        <dbReference type="ARBA" id="ARBA00009431"/>
    </source>
</evidence>
<dbReference type="Gene3D" id="3.40.50.1820">
    <property type="entry name" value="alpha/beta hydrolase"/>
    <property type="match status" value="1"/>
</dbReference>
<dbReference type="InterPro" id="IPR001563">
    <property type="entry name" value="Peptidase_S10"/>
</dbReference>
<dbReference type="Pfam" id="PF00450">
    <property type="entry name" value="Peptidase_S10"/>
    <property type="match status" value="1"/>
</dbReference>
<dbReference type="PROSITE" id="PS00131">
    <property type="entry name" value="CARBOXYPEPT_SER_SER"/>
    <property type="match status" value="1"/>
</dbReference>
<evidence type="ECO:0000256" key="2">
    <source>
        <dbReference type="RuleBase" id="RU361156"/>
    </source>
</evidence>
<reference evidence="3" key="1">
    <citation type="submission" date="2015-03" db="EMBL/GenBank/DDBJ databases">
        <title>A transcriptome of Araucaria cunninghamii, an australian fine timber species.</title>
        <authorList>
            <person name="Jing Yi C.J.Y."/>
            <person name="Yin San L.Y.S."/>
            <person name="Abdul Karim S.S."/>
            <person name="Wan Azmi N.N."/>
            <person name="Hercus R.R."/>
            <person name="Croft L.L."/>
        </authorList>
    </citation>
    <scope>NUCLEOTIDE SEQUENCE</scope>
    <source>
        <strain evidence="3">MI0301</strain>
        <tissue evidence="3">Leaf</tissue>
    </source>
</reference>
<protein>
    <recommendedName>
        <fullName evidence="2">Carboxypeptidase</fullName>
        <ecNumber evidence="2">3.4.16.-</ecNumber>
    </recommendedName>
</protein>
<dbReference type="SUPFAM" id="SSF53474">
    <property type="entry name" value="alpha/beta-Hydrolases"/>
    <property type="match status" value="1"/>
</dbReference>
<dbReference type="GO" id="GO:0004185">
    <property type="term" value="F:serine-type carboxypeptidase activity"/>
    <property type="evidence" value="ECO:0007669"/>
    <property type="project" value="UniProtKB-UniRule"/>
</dbReference>
<dbReference type="PANTHER" id="PTHR11802">
    <property type="entry name" value="SERINE PROTEASE FAMILY S10 SERINE CARBOXYPEPTIDASE"/>
    <property type="match status" value="1"/>
</dbReference>
<keyword evidence="2" id="KW-0378">Hydrolase</keyword>
<feature type="chain" id="PRO_5006515106" description="Carboxypeptidase" evidence="2">
    <location>
        <begin position="29"/>
        <end position="451"/>
    </location>
</feature>
<accession>A0A0D6QSR8</accession>
<proteinExistence type="inferred from homology"/>
<dbReference type="InterPro" id="IPR018202">
    <property type="entry name" value="Ser_caboxypep_ser_AS"/>
</dbReference>
<keyword evidence="2" id="KW-0732">Signal</keyword>
<name>A0A0D6QSR8_ARACU</name>
<dbReference type="GO" id="GO:0006508">
    <property type="term" value="P:proteolysis"/>
    <property type="evidence" value="ECO:0007669"/>
    <property type="project" value="UniProtKB-KW"/>
</dbReference>
<sequence>MTKMTKNILIPVGLLLLINSLCTDVVCAQLDQLFPKKALPTQSGYLNIKEKGARMFYAYYEALQPAKQISDTPILLWLQGGAGCSGLIGNLYELGPWRVEEDLRLHRNSAPWNRIFGLLFVDSPIGSGFSVPPSDEAIPTNQEEVAKDLYSFLEAFYDLNHRYRSRPFYVTGESYAGKYVPSLAYYMVGQLDEIGSKKALRIDGLAIGNGMTHPEVQVQAHAKVAYAMGLIDFQQKMYLETLQQEAVNFVRQQKWNKARKARNRVLIWLEDTTGLATLNDIRRAVPYYRSENGTNYLTPFVNLPSVKEALKADANRTWKDCSDKVSSRMGEDIMKSSKWKVERLLLRLPVLLYQGQFDLRDGVVSVEEWIQDLDWNALADFWASERKVWKVSTLVAGYIRSHSNLTHVVVAGAGHSAPADQNLHTQVMIESWVSKSLASSSSQPAGFRCHE</sequence>
<feature type="signal peptide" evidence="2">
    <location>
        <begin position="1"/>
        <end position="28"/>
    </location>
</feature>
<dbReference type="EMBL" id="GCKF01046480">
    <property type="protein sequence ID" value="JAG93534.1"/>
    <property type="molecule type" value="Transcribed_RNA"/>
</dbReference>
<evidence type="ECO:0000313" key="3">
    <source>
        <dbReference type="EMBL" id="JAG93534.1"/>
    </source>
</evidence>
<comment type="similarity">
    <text evidence="1 2">Belongs to the peptidase S10 family.</text>
</comment>
<organism evidence="3">
    <name type="scientific">Araucaria cunninghamii</name>
    <name type="common">Hoop pine</name>
    <name type="synonym">Moreton Bay pine</name>
    <dbReference type="NCBI Taxonomy" id="56994"/>
    <lineage>
        <taxon>Eukaryota</taxon>
        <taxon>Viridiplantae</taxon>
        <taxon>Streptophyta</taxon>
        <taxon>Embryophyta</taxon>
        <taxon>Tracheophyta</taxon>
        <taxon>Spermatophyta</taxon>
        <taxon>Pinopsida</taxon>
        <taxon>Pinidae</taxon>
        <taxon>Conifers II</taxon>
        <taxon>Araucariales</taxon>
        <taxon>Araucariaceae</taxon>
        <taxon>Araucaria</taxon>
    </lineage>
</organism>
<dbReference type="EC" id="3.4.16.-" evidence="2"/>
<dbReference type="PANTHER" id="PTHR11802:SF454">
    <property type="entry name" value="SERINE CARBOXYPEPTIDASE-LIKE 50"/>
    <property type="match status" value="1"/>
</dbReference>
<dbReference type="PRINTS" id="PR00724">
    <property type="entry name" value="CRBOXYPTASEC"/>
</dbReference>
<dbReference type="AlphaFoldDB" id="A0A0D6QSR8"/>
<dbReference type="InterPro" id="IPR029058">
    <property type="entry name" value="AB_hydrolase_fold"/>
</dbReference>